<evidence type="ECO:0000256" key="2">
    <source>
        <dbReference type="ARBA" id="ARBA00017647"/>
    </source>
</evidence>
<comment type="subunit">
    <text evidence="7">Homodimer.</text>
</comment>
<dbReference type="InterPro" id="IPR045886">
    <property type="entry name" value="ThiF/MoeB/HesA"/>
</dbReference>
<dbReference type="Gene3D" id="3.40.50.720">
    <property type="entry name" value="NAD(P)-binding Rossmann-like Domain"/>
    <property type="match status" value="1"/>
</dbReference>
<evidence type="ECO:0000259" key="8">
    <source>
        <dbReference type="Pfam" id="PF00899"/>
    </source>
</evidence>
<gene>
    <name evidence="10" type="ORF">BN980_GECA06s02122g</name>
</gene>
<dbReference type="GO" id="GO:0000045">
    <property type="term" value="P:autophagosome assembly"/>
    <property type="evidence" value="ECO:0007669"/>
    <property type="project" value="TreeGrafter"/>
</dbReference>
<dbReference type="InterPro" id="IPR006285">
    <property type="entry name" value="Atg7"/>
</dbReference>
<accession>A0A0J9X9J9</accession>
<proteinExistence type="inferred from homology"/>
<keyword evidence="5 7" id="KW-0072">Autophagy</keyword>
<dbReference type="Pfam" id="PF00899">
    <property type="entry name" value="ThiF"/>
    <property type="match status" value="1"/>
</dbReference>
<dbReference type="Gene3D" id="3.40.140.70">
    <property type="entry name" value="Ubiquitin-like modifier-activating enzyme ATG7 N-terminal domain"/>
    <property type="match status" value="1"/>
</dbReference>
<dbReference type="GO" id="GO:0000422">
    <property type="term" value="P:autophagy of mitochondrion"/>
    <property type="evidence" value="ECO:0007669"/>
    <property type="project" value="TreeGrafter"/>
</dbReference>
<dbReference type="Pfam" id="PF16420">
    <property type="entry name" value="ATG7_N"/>
    <property type="match status" value="1"/>
</dbReference>
<dbReference type="PANTHER" id="PTHR10953:SF3">
    <property type="entry name" value="UBIQUITIN-LIKE MODIFIER-ACTIVATING ENZYME ATG7"/>
    <property type="match status" value="1"/>
</dbReference>
<dbReference type="NCBIfam" id="TIGR01381">
    <property type="entry name" value="E1_like_apg7"/>
    <property type="match status" value="1"/>
</dbReference>
<dbReference type="EMBL" id="CCBN010000006">
    <property type="protein sequence ID" value="CDO53936.1"/>
    <property type="molecule type" value="Genomic_DNA"/>
</dbReference>
<comment type="subcellular location">
    <subcellularLocation>
        <location evidence="7">Cytoplasm</location>
    </subcellularLocation>
    <subcellularLocation>
        <location evidence="7">Preautophagosomal structure</location>
    </subcellularLocation>
</comment>
<comment type="function">
    <text evidence="7">E1-like activating enzyme involved in the 2 ubiquitin-like systems required for cytoplasm to vacuole transport (Cvt) and autophagy. Activates ATG12 for its conjugation with ATG5 and ATG8 for its conjugation with phosphatidylethanolamine. Both systems are needed for the ATG8 association to Cvt vesicles and autophagosomes membranes. Autophagy is essential for maintenance of amino acid levels and protein synthesis under nitrogen starvation. Required for selective autophagic degradation of the nucleus (nucleophagy) as well as for mitophagy which contributes to regulate mitochondrial quantity and quality by eliminating the mitochondria to a basal level to fulfill cellular energy requirements and preventing excess ROS production.</text>
</comment>
<protein>
    <recommendedName>
        <fullName evidence="2 7">Ubiquitin-like modifier-activating enzyme ATG7</fullName>
    </recommendedName>
    <alternativeName>
        <fullName evidence="7">Autophagy-related protein 7</fullName>
    </alternativeName>
</protein>
<evidence type="ECO:0000256" key="6">
    <source>
        <dbReference type="PIRSR" id="PIRSR606285-1"/>
    </source>
</evidence>
<dbReference type="InterPro" id="IPR042522">
    <property type="entry name" value="Atg7_N_1"/>
</dbReference>
<keyword evidence="7" id="KW-0833">Ubl conjugation pathway</keyword>
<feature type="domain" description="THIF-type NAD/FAD binding fold" evidence="8">
    <location>
        <begin position="330"/>
        <end position="590"/>
    </location>
</feature>
<feature type="domain" description="Ubiquitin-like modifier-activating enzyme Atg7 N-terminal" evidence="9">
    <location>
        <begin position="6"/>
        <end position="312"/>
    </location>
</feature>
<dbReference type="SUPFAM" id="SSF69572">
    <property type="entry name" value="Activating enzymes of the ubiquitin-like proteins"/>
    <property type="match status" value="1"/>
</dbReference>
<dbReference type="PANTHER" id="PTHR10953">
    <property type="entry name" value="UBIQUITIN-ACTIVATING ENZYME E1"/>
    <property type="match status" value="1"/>
</dbReference>
<dbReference type="GO" id="GO:0006995">
    <property type="term" value="P:cellular response to nitrogen starvation"/>
    <property type="evidence" value="ECO:0007669"/>
    <property type="project" value="TreeGrafter"/>
</dbReference>
<dbReference type="GO" id="GO:0034727">
    <property type="term" value="P:piecemeal microautophagy of the nucleus"/>
    <property type="evidence" value="ECO:0007669"/>
    <property type="project" value="TreeGrafter"/>
</dbReference>
<evidence type="ECO:0000256" key="7">
    <source>
        <dbReference type="RuleBase" id="RU366022"/>
    </source>
</evidence>
<dbReference type="InterPro" id="IPR042523">
    <property type="entry name" value="Atg7_N_2"/>
</dbReference>
<dbReference type="GO" id="GO:0000407">
    <property type="term" value="C:phagophore assembly site"/>
    <property type="evidence" value="ECO:0007669"/>
    <property type="project" value="UniProtKB-SubCell"/>
</dbReference>
<evidence type="ECO:0000313" key="11">
    <source>
        <dbReference type="Proteomes" id="UP000242525"/>
    </source>
</evidence>
<evidence type="ECO:0000256" key="4">
    <source>
        <dbReference type="ARBA" id="ARBA00022927"/>
    </source>
</evidence>
<comment type="caution">
    <text evidence="10">The sequence shown here is derived from an EMBL/GenBank/DDBJ whole genome shotgun (WGS) entry which is preliminary data.</text>
</comment>
<dbReference type="STRING" id="1173061.A0A0J9X9J9"/>
<comment type="similarity">
    <text evidence="1 7">Belongs to the ATG7 family.</text>
</comment>
<dbReference type="InterPro" id="IPR035985">
    <property type="entry name" value="Ubiquitin-activating_enz"/>
</dbReference>
<feature type="active site" description="Glycyl thioester intermediate" evidence="6">
    <location>
        <position position="529"/>
    </location>
</feature>
<dbReference type="GO" id="GO:0019778">
    <property type="term" value="F:Atg12 activating enzyme activity"/>
    <property type="evidence" value="ECO:0007669"/>
    <property type="project" value="TreeGrafter"/>
</dbReference>
<evidence type="ECO:0000256" key="5">
    <source>
        <dbReference type="ARBA" id="ARBA00023006"/>
    </source>
</evidence>
<evidence type="ECO:0000256" key="1">
    <source>
        <dbReference type="ARBA" id="ARBA00010931"/>
    </source>
</evidence>
<dbReference type="InterPro" id="IPR032197">
    <property type="entry name" value="Atg7_N"/>
</dbReference>
<sequence length="647" mass="72277">MAPQPIKFVPFQTFADAGFFQELASRKLNDLKLSKEEIRIVGTVGISRAAGRQPDLSVSKASFDTDSASIATRPTAFGSLVNLNTIEEFKAYDKNDLLRQKVAQVYDTIVSGSVLEDPARLNTFHLLVFADLKKFLFWYWFAFPTGLGVNWHGEVLATEDRLIGLKESIDAWRKQTPVNQHGYFLLAREKSPAPEGSVWKVFTLAEYKDFHALDEADYDKYTSFSDPSTFEHLPGWPLRNYLEFLNYYDLLQYPVVAYRELAGNTFILKITNPGAENHSIVGVATDTLKVTGWERHASTNKLAPKQANLGTLLDPVKLADQAVDLNLKLMKWRIAPELDLDVIKDTKCLLLGAGTLGSYVARGLMAWGVRKITFVDNGRVSYSNPVRQPLYKFEDCINGGQPKAEQAAKALKEIYPSVESEGISLEIPMAGHPVTDAAKQQAEYDQLVELIKAHDAVFLLVDSRETRWLPTVIATALNKLIINAALGFDSYVVMRHGQGESQPHLGCYFCNDVMAPLDSLSNRTLDQMCTVTRPGVAMLASAYAVEILVSLLQHPLRGYAPHDAATPHQIRGFLHSFETLRIEGQHYTSCSACSANITTAWRAEGWDFVRKALDVPSYIEDLSGLTEIKRRVDELAVSDWDEDEDED</sequence>
<dbReference type="Proteomes" id="UP000242525">
    <property type="component" value="Unassembled WGS sequence"/>
</dbReference>
<keyword evidence="4 7" id="KW-0653">Protein transport</keyword>
<dbReference type="Gene3D" id="3.40.140.100">
    <property type="entry name" value="Ubiquitin-like modifier-activating enzyme ATG7 C-terminal domain"/>
    <property type="match status" value="1"/>
</dbReference>
<evidence type="ECO:0000313" key="10">
    <source>
        <dbReference type="EMBL" id="CDO53936.1"/>
    </source>
</evidence>
<organism evidence="10 11">
    <name type="scientific">Geotrichum candidum</name>
    <name type="common">Oospora lactis</name>
    <name type="synonym">Dipodascus geotrichum</name>
    <dbReference type="NCBI Taxonomy" id="1173061"/>
    <lineage>
        <taxon>Eukaryota</taxon>
        <taxon>Fungi</taxon>
        <taxon>Dikarya</taxon>
        <taxon>Ascomycota</taxon>
        <taxon>Saccharomycotina</taxon>
        <taxon>Dipodascomycetes</taxon>
        <taxon>Dipodascales</taxon>
        <taxon>Dipodascaceae</taxon>
        <taxon>Geotrichum</taxon>
    </lineage>
</organism>
<evidence type="ECO:0000256" key="3">
    <source>
        <dbReference type="ARBA" id="ARBA00022448"/>
    </source>
</evidence>
<dbReference type="InterPro" id="IPR000594">
    <property type="entry name" value="ThiF_NAD_FAD-bd"/>
</dbReference>
<evidence type="ECO:0000259" key="9">
    <source>
        <dbReference type="Pfam" id="PF16420"/>
    </source>
</evidence>
<keyword evidence="7" id="KW-0963">Cytoplasm</keyword>
<dbReference type="GO" id="GO:0032446">
    <property type="term" value="P:protein modification by small protein conjugation"/>
    <property type="evidence" value="ECO:0007669"/>
    <property type="project" value="TreeGrafter"/>
</dbReference>
<dbReference type="FunFam" id="3.40.50.720:FF:000243">
    <property type="entry name" value="Ubiquitin-like modifier-activating enzyme ATG7"/>
    <property type="match status" value="1"/>
</dbReference>
<keyword evidence="3 7" id="KW-0813">Transport</keyword>
<keyword evidence="11" id="KW-1185">Reference proteome</keyword>
<dbReference type="GO" id="GO:0015031">
    <property type="term" value="P:protein transport"/>
    <property type="evidence" value="ECO:0007669"/>
    <property type="project" value="UniProtKB-UniRule"/>
</dbReference>
<dbReference type="OrthoDB" id="338614at2759"/>
<name>A0A0J9X9J9_GEOCN</name>
<dbReference type="AlphaFoldDB" id="A0A0J9X9J9"/>
<dbReference type="GO" id="GO:0019779">
    <property type="term" value="F:Atg8 activating enzyme activity"/>
    <property type="evidence" value="ECO:0007669"/>
    <property type="project" value="TreeGrafter"/>
</dbReference>
<reference evidence="10" key="1">
    <citation type="submission" date="2014-03" db="EMBL/GenBank/DDBJ databases">
        <authorList>
            <person name="Casaregola S."/>
        </authorList>
    </citation>
    <scope>NUCLEOTIDE SEQUENCE [LARGE SCALE GENOMIC DNA]</scope>
    <source>
        <strain evidence="10">CLIB 918</strain>
    </source>
</reference>